<feature type="site" description="Substrate discrimination" evidence="13">
    <location>
        <position position="26"/>
    </location>
</feature>
<feature type="active site" evidence="13">
    <location>
        <position position="120"/>
    </location>
</feature>
<gene>
    <name evidence="13" type="primary">dinB</name>
    <name evidence="15" type="ORF">CBF35_05470</name>
</gene>
<evidence type="ECO:0000256" key="2">
    <source>
        <dbReference type="ARBA" id="ARBA00022457"/>
    </source>
</evidence>
<keyword evidence="13" id="KW-0963">Cytoplasm</keyword>
<dbReference type="EMBL" id="NGJU01000006">
    <property type="protein sequence ID" value="RST96683.1"/>
    <property type="molecule type" value="Genomic_DNA"/>
</dbReference>
<evidence type="ECO:0000256" key="4">
    <source>
        <dbReference type="ARBA" id="ARBA00022695"/>
    </source>
</evidence>
<evidence type="ECO:0000256" key="10">
    <source>
        <dbReference type="ARBA" id="ARBA00023125"/>
    </source>
</evidence>
<dbReference type="Pfam" id="PF11799">
    <property type="entry name" value="IMS_C"/>
    <property type="match status" value="1"/>
</dbReference>
<proteinExistence type="inferred from homology"/>
<dbReference type="GO" id="GO:0003684">
    <property type="term" value="F:damaged DNA binding"/>
    <property type="evidence" value="ECO:0007669"/>
    <property type="project" value="InterPro"/>
</dbReference>
<dbReference type="Pfam" id="PF11798">
    <property type="entry name" value="IMS_HHH"/>
    <property type="match status" value="1"/>
</dbReference>
<dbReference type="HAMAP" id="MF_01113">
    <property type="entry name" value="DNApol_IV"/>
    <property type="match status" value="1"/>
</dbReference>
<dbReference type="PANTHER" id="PTHR11076:SF33">
    <property type="entry name" value="DNA POLYMERASE KAPPA"/>
    <property type="match status" value="1"/>
</dbReference>
<dbReference type="GO" id="GO:0006261">
    <property type="term" value="P:DNA-templated DNA replication"/>
    <property type="evidence" value="ECO:0007669"/>
    <property type="project" value="UniProtKB-UniRule"/>
</dbReference>
<keyword evidence="5 13" id="KW-0235">DNA replication</keyword>
<comment type="subcellular location">
    <subcellularLocation>
        <location evidence="13">Cytoplasm</location>
    </subcellularLocation>
</comment>
<keyword evidence="9 13" id="KW-0239">DNA-directed DNA polymerase</keyword>
<comment type="subunit">
    <text evidence="13">Monomer.</text>
</comment>
<dbReference type="InterPro" id="IPR024728">
    <property type="entry name" value="PolY_HhH_motif"/>
</dbReference>
<evidence type="ECO:0000256" key="3">
    <source>
        <dbReference type="ARBA" id="ARBA00022679"/>
    </source>
</evidence>
<comment type="function">
    <text evidence="13">Poorly processive, error-prone DNA polymerase involved in untargeted mutagenesis. Copies undamaged DNA at stalled replication forks, which arise in vivo from mismatched or misaligned primer ends. These misaligned primers can be extended by PolIV. Exhibits no 3'-5' exonuclease (proofreading) activity. May be involved in translesional synthesis, in conjunction with the beta clamp from PolIII.</text>
</comment>
<dbReference type="OrthoDB" id="9808813at2"/>
<dbReference type="SUPFAM" id="SSF56672">
    <property type="entry name" value="DNA/RNA polymerases"/>
    <property type="match status" value="1"/>
</dbReference>
<feature type="binding site" evidence="13">
    <location>
        <position position="21"/>
    </location>
    <ligand>
        <name>Mg(2+)</name>
        <dbReference type="ChEBI" id="CHEBI:18420"/>
    </ligand>
</feature>
<keyword evidence="10 13" id="KW-0238">DNA-binding</keyword>
<dbReference type="PANTHER" id="PTHR11076">
    <property type="entry name" value="DNA REPAIR POLYMERASE UMUC / TRANSFERASE FAMILY MEMBER"/>
    <property type="match status" value="1"/>
</dbReference>
<evidence type="ECO:0000256" key="11">
    <source>
        <dbReference type="ARBA" id="ARBA00023204"/>
    </source>
</evidence>
<dbReference type="Proteomes" id="UP000287239">
    <property type="component" value="Unassembled WGS sequence"/>
</dbReference>
<dbReference type="AlphaFoldDB" id="A0A429ZSP4"/>
<dbReference type="InterPro" id="IPR001126">
    <property type="entry name" value="UmuC"/>
</dbReference>
<evidence type="ECO:0000256" key="12">
    <source>
        <dbReference type="ARBA" id="ARBA00049244"/>
    </source>
</evidence>
<feature type="binding site" evidence="13">
    <location>
        <position position="119"/>
    </location>
    <ligand>
        <name>Mg(2+)</name>
        <dbReference type="ChEBI" id="CHEBI:18420"/>
    </ligand>
</feature>
<evidence type="ECO:0000256" key="7">
    <source>
        <dbReference type="ARBA" id="ARBA00022763"/>
    </source>
</evidence>
<dbReference type="GO" id="GO:0042276">
    <property type="term" value="P:error-prone translesion synthesis"/>
    <property type="evidence" value="ECO:0007669"/>
    <property type="project" value="TreeGrafter"/>
</dbReference>
<name>A0A429ZSP4_9ENTE</name>
<dbReference type="InterPro" id="IPR043502">
    <property type="entry name" value="DNA/RNA_pol_sf"/>
</dbReference>
<keyword evidence="3 13" id="KW-0808">Transferase</keyword>
<evidence type="ECO:0000256" key="9">
    <source>
        <dbReference type="ARBA" id="ARBA00022932"/>
    </source>
</evidence>
<comment type="caution">
    <text evidence="15">The sequence shown here is derived from an EMBL/GenBank/DDBJ whole genome shotgun (WGS) entry which is preliminary data.</text>
</comment>
<keyword evidence="4 13" id="KW-0548">Nucleotidyltransferase</keyword>
<dbReference type="InterPro" id="IPR036775">
    <property type="entry name" value="DNA_pol_Y-fam_lit_finger_sf"/>
</dbReference>
<comment type="similarity">
    <text evidence="1 13">Belongs to the DNA polymerase type-Y family.</text>
</comment>
<dbReference type="InterPro" id="IPR022880">
    <property type="entry name" value="DNApol_IV"/>
</dbReference>
<dbReference type="Gene3D" id="3.30.1490.100">
    <property type="entry name" value="DNA polymerase, Y-family, little finger domain"/>
    <property type="match status" value="1"/>
</dbReference>
<keyword evidence="6 13" id="KW-0479">Metal-binding</keyword>
<comment type="catalytic activity">
    <reaction evidence="12 13">
        <text>DNA(n) + a 2'-deoxyribonucleoside 5'-triphosphate = DNA(n+1) + diphosphate</text>
        <dbReference type="Rhea" id="RHEA:22508"/>
        <dbReference type="Rhea" id="RHEA-COMP:17339"/>
        <dbReference type="Rhea" id="RHEA-COMP:17340"/>
        <dbReference type="ChEBI" id="CHEBI:33019"/>
        <dbReference type="ChEBI" id="CHEBI:61560"/>
        <dbReference type="ChEBI" id="CHEBI:173112"/>
        <dbReference type="EC" id="2.7.7.7"/>
    </reaction>
</comment>
<dbReference type="Gene3D" id="1.10.150.20">
    <property type="entry name" value="5' to 3' exonuclease, C-terminal subdomain"/>
    <property type="match status" value="1"/>
</dbReference>
<evidence type="ECO:0000313" key="15">
    <source>
        <dbReference type="EMBL" id="RST96683.1"/>
    </source>
</evidence>
<accession>A0A429ZSP4</accession>
<dbReference type="GO" id="GO:0009432">
    <property type="term" value="P:SOS response"/>
    <property type="evidence" value="ECO:0007669"/>
    <property type="project" value="TreeGrafter"/>
</dbReference>
<dbReference type="SUPFAM" id="SSF100879">
    <property type="entry name" value="Lesion bypass DNA polymerase (Y-family), little finger domain"/>
    <property type="match status" value="1"/>
</dbReference>
<dbReference type="Gene3D" id="3.40.1170.60">
    <property type="match status" value="1"/>
</dbReference>
<dbReference type="GeneID" id="98567812"/>
<dbReference type="PROSITE" id="PS50173">
    <property type="entry name" value="UMUC"/>
    <property type="match status" value="1"/>
</dbReference>
<dbReference type="EC" id="2.7.7.7" evidence="13"/>
<dbReference type="InterPro" id="IPR050116">
    <property type="entry name" value="DNA_polymerase-Y"/>
</dbReference>
<keyword evidence="2 13" id="KW-0515">Mutator protein</keyword>
<dbReference type="GO" id="GO:0003887">
    <property type="term" value="F:DNA-directed DNA polymerase activity"/>
    <property type="evidence" value="ECO:0007669"/>
    <property type="project" value="UniProtKB-UniRule"/>
</dbReference>
<comment type="cofactor">
    <cofactor evidence="13">
        <name>Mg(2+)</name>
        <dbReference type="ChEBI" id="CHEBI:18420"/>
    </cofactor>
    <text evidence="13">Binds 2 magnesium ions per subunit.</text>
</comment>
<evidence type="ECO:0000256" key="13">
    <source>
        <dbReference type="HAMAP-Rule" id="MF_01113"/>
    </source>
</evidence>
<keyword evidence="7 13" id="KW-0227">DNA damage</keyword>
<evidence type="ECO:0000259" key="14">
    <source>
        <dbReference type="PROSITE" id="PS50173"/>
    </source>
</evidence>
<dbReference type="Pfam" id="PF00817">
    <property type="entry name" value="IMS"/>
    <property type="match status" value="1"/>
</dbReference>
<dbReference type="GO" id="GO:0006281">
    <property type="term" value="P:DNA repair"/>
    <property type="evidence" value="ECO:0007669"/>
    <property type="project" value="UniProtKB-UniRule"/>
</dbReference>
<feature type="domain" description="UmuC" evidence="14">
    <location>
        <begin position="17"/>
        <end position="201"/>
    </location>
</feature>
<evidence type="ECO:0000256" key="5">
    <source>
        <dbReference type="ARBA" id="ARBA00022705"/>
    </source>
</evidence>
<sequence>MTNDMRFPIKKDTSRKIIHLDMDAFYASVEERDNPTLVGKPLVIARHPRDTGGKGVVTTANYAAREYGIHSAMSAQKAYELCPTANFVQGNMAHYQEISQQIHEIFHRYTDIVEPLAFDEAYLDVTENKVGSSSAIKVARMIQRDIWQELQLTCSAGVSYNKFIAKLASDYQKPRGLTVILPEEAEAFLQSLAIEKFHGVGKKTVPRMHELGIFTGADLFEFREMTLIQEFGKMGYSLYRKVRGVHDSPVEPNRVRKSIGRENTFSKPLIHEEQVLSQLRELAESVSRSLKKHQKHGKTVVLKIRNEDYETVTKRRTLPNYLNQSSDIYYHATEIWEELGNLDKGIRLLGITVTNLDPQAYENIVLPL</sequence>
<dbReference type="InterPro" id="IPR043128">
    <property type="entry name" value="Rev_trsase/Diguanyl_cyclase"/>
</dbReference>
<evidence type="ECO:0000313" key="16">
    <source>
        <dbReference type="Proteomes" id="UP000287239"/>
    </source>
</evidence>
<evidence type="ECO:0000256" key="8">
    <source>
        <dbReference type="ARBA" id="ARBA00022842"/>
    </source>
</evidence>
<dbReference type="FunFam" id="3.30.1490.100:FF:000004">
    <property type="entry name" value="DNA polymerase IV"/>
    <property type="match status" value="1"/>
</dbReference>
<dbReference type="Gene3D" id="3.30.70.270">
    <property type="match status" value="1"/>
</dbReference>
<dbReference type="NCBIfam" id="NF002677">
    <property type="entry name" value="PRK02406.1"/>
    <property type="match status" value="1"/>
</dbReference>
<reference evidence="15 16" key="1">
    <citation type="submission" date="2017-05" db="EMBL/GenBank/DDBJ databases">
        <title>Vagococcus spp. assemblies.</title>
        <authorList>
            <person name="Gulvik C.A."/>
        </authorList>
    </citation>
    <scope>NUCLEOTIDE SEQUENCE [LARGE SCALE GENOMIC DNA]</scope>
    <source>
        <strain evidence="15 16">NCFB 2777</strain>
    </source>
</reference>
<protein>
    <recommendedName>
        <fullName evidence="13">DNA polymerase IV</fullName>
        <shortName evidence="13">Pol IV</shortName>
        <ecNumber evidence="13">2.7.7.7</ecNumber>
    </recommendedName>
</protein>
<dbReference type="CDD" id="cd03586">
    <property type="entry name" value="PolY_Pol_IV_kappa"/>
    <property type="match status" value="1"/>
</dbReference>
<dbReference type="GO" id="GO:0000287">
    <property type="term" value="F:magnesium ion binding"/>
    <property type="evidence" value="ECO:0007669"/>
    <property type="project" value="UniProtKB-UniRule"/>
</dbReference>
<dbReference type="GO" id="GO:0005829">
    <property type="term" value="C:cytosol"/>
    <property type="evidence" value="ECO:0007669"/>
    <property type="project" value="TreeGrafter"/>
</dbReference>
<dbReference type="RefSeq" id="WP_126778960.1">
    <property type="nucleotide sequence ID" value="NZ_CAUQJP010000020.1"/>
</dbReference>
<evidence type="ECO:0000256" key="6">
    <source>
        <dbReference type="ARBA" id="ARBA00022723"/>
    </source>
</evidence>
<keyword evidence="16" id="KW-1185">Reference proteome</keyword>
<dbReference type="InterPro" id="IPR017961">
    <property type="entry name" value="DNA_pol_Y-fam_little_finger"/>
</dbReference>
<keyword evidence="11 13" id="KW-0234">DNA repair</keyword>
<evidence type="ECO:0000256" key="1">
    <source>
        <dbReference type="ARBA" id="ARBA00010945"/>
    </source>
</evidence>
<keyword evidence="8 13" id="KW-0460">Magnesium</keyword>
<organism evidence="15 16">
    <name type="scientific">Vagococcus salmoninarum</name>
    <dbReference type="NCBI Taxonomy" id="2739"/>
    <lineage>
        <taxon>Bacteria</taxon>
        <taxon>Bacillati</taxon>
        <taxon>Bacillota</taxon>
        <taxon>Bacilli</taxon>
        <taxon>Lactobacillales</taxon>
        <taxon>Enterococcaceae</taxon>
        <taxon>Vagococcus</taxon>
    </lineage>
</organism>